<dbReference type="AlphaFoldDB" id="A0A9W8PG67"/>
<dbReference type="GO" id="GO:0005539">
    <property type="term" value="F:glycosaminoglycan binding"/>
    <property type="evidence" value="ECO:0007669"/>
    <property type="project" value="TreeGrafter"/>
</dbReference>
<name>A0A9W8PG67_9HYPO</name>
<dbReference type="PANTHER" id="PTHR43108">
    <property type="entry name" value="N-ACETYLGLUCOSAMINE-6-SULFATASE FAMILY MEMBER"/>
    <property type="match status" value="1"/>
</dbReference>
<dbReference type="SUPFAM" id="SSF53649">
    <property type="entry name" value="Alkaline phosphatase-like"/>
    <property type="match status" value="1"/>
</dbReference>
<sequence>MEKLLIGALAALALPTAAAKASKPNIVVIMSDDQDGRLGSLQGQPFVRDVLAAEGITLENHFATVAQCCPSHIGKFMNGVNLATYAKPPKGWDHTDVLVHPYQYAYNNVVMSQNGKRPIFYNGYHQTDVIRAKALSRIENLTSSDEPFYIQIAPAAPHTTGDGPAVPCLRHMRKFNNLTAPRTPNFNPGGKWQSMKPAWLKEREFLTDDQIDFIDWQYRSRLQALLGVDEMVQDIFELLEKKGELDNTYLIYTTDNGFHMGQHRQIGGKGLPYLEDTNIPMIIKGPGVPHGITTKTPSSHTDMAPTFLEIAGLKKGDKGYPVFFDGRSLVEEWKNPENSRSAEKEILNVEFWGTISNAGVPDFELRSSIYAYKTVRIMSETSSWLFSKWCSGNDTELYDTTADPYELNNLAIDPSSKHQRVMQRLNGLLLVTKSCSQESCRNPWKILQKDAGGEFTTLQEALDPKYDKFFKSLPSVGYQKCMNYQATENEGPYYPPESISLASEYRGTTDNFPFTNVVNNTRVPGSKGRMGQLSHRQVNMTTIMETARELTDKELGDAKVCRPEDCKPRDGPISTDDIFNQCCPGGD</sequence>
<keyword evidence="2" id="KW-0732">Signal</keyword>
<reference evidence="4" key="1">
    <citation type="submission" date="2022-10" db="EMBL/GenBank/DDBJ databases">
        <title>Fusarium specimens isolated from Avocado Roots.</title>
        <authorList>
            <person name="Stajich J."/>
            <person name="Roper C."/>
            <person name="Heimlech-Rivalta G."/>
        </authorList>
    </citation>
    <scope>NUCLEOTIDE SEQUENCE</scope>
    <source>
        <strain evidence="4">CF00143</strain>
    </source>
</reference>
<evidence type="ECO:0000313" key="4">
    <source>
        <dbReference type="EMBL" id="KAJ4005928.1"/>
    </source>
</evidence>
<dbReference type="PANTHER" id="PTHR43108:SF8">
    <property type="entry name" value="SD21168P"/>
    <property type="match status" value="1"/>
</dbReference>
<evidence type="ECO:0000256" key="2">
    <source>
        <dbReference type="SAM" id="SignalP"/>
    </source>
</evidence>
<dbReference type="GO" id="GO:0008449">
    <property type="term" value="F:N-acetylglucosamine-6-sulfatase activity"/>
    <property type="evidence" value="ECO:0007669"/>
    <property type="project" value="TreeGrafter"/>
</dbReference>
<evidence type="ECO:0000259" key="3">
    <source>
        <dbReference type="Pfam" id="PF00884"/>
    </source>
</evidence>
<dbReference type="Pfam" id="PF00884">
    <property type="entry name" value="Sulfatase"/>
    <property type="match status" value="1"/>
</dbReference>
<comment type="caution">
    <text evidence="4">The sequence shown here is derived from an EMBL/GenBank/DDBJ whole genome shotgun (WGS) entry which is preliminary data.</text>
</comment>
<dbReference type="InterPro" id="IPR000917">
    <property type="entry name" value="Sulfatase_N"/>
</dbReference>
<gene>
    <name evidence="4" type="ORF">NW766_010752</name>
</gene>
<organism evidence="4 5">
    <name type="scientific">Fusarium irregulare</name>
    <dbReference type="NCBI Taxonomy" id="2494466"/>
    <lineage>
        <taxon>Eukaryota</taxon>
        <taxon>Fungi</taxon>
        <taxon>Dikarya</taxon>
        <taxon>Ascomycota</taxon>
        <taxon>Pezizomycotina</taxon>
        <taxon>Sordariomycetes</taxon>
        <taxon>Hypocreomycetidae</taxon>
        <taxon>Hypocreales</taxon>
        <taxon>Nectriaceae</taxon>
        <taxon>Fusarium</taxon>
        <taxon>Fusarium incarnatum-equiseti species complex</taxon>
    </lineage>
</organism>
<proteinExistence type="inferred from homology"/>
<dbReference type="Gene3D" id="3.40.720.10">
    <property type="entry name" value="Alkaline Phosphatase, subunit A"/>
    <property type="match status" value="2"/>
</dbReference>
<comment type="similarity">
    <text evidence="1">Belongs to the sulfatase family.</text>
</comment>
<dbReference type="EMBL" id="JAPDHF010000020">
    <property type="protein sequence ID" value="KAJ4005928.1"/>
    <property type="molecule type" value="Genomic_DNA"/>
</dbReference>
<feature type="chain" id="PRO_5040946459" description="Sulfatase N-terminal domain-containing protein" evidence="2">
    <location>
        <begin position="22"/>
        <end position="587"/>
    </location>
</feature>
<dbReference type="CDD" id="cd16147">
    <property type="entry name" value="G6S"/>
    <property type="match status" value="1"/>
</dbReference>
<protein>
    <recommendedName>
        <fullName evidence="3">Sulfatase N-terminal domain-containing protein</fullName>
    </recommendedName>
</protein>
<feature type="signal peptide" evidence="2">
    <location>
        <begin position="1"/>
        <end position="21"/>
    </location>
</feature>
<dbReference type="Proteomes" id="UP001152130">
    <property type="component" value="Unassembled WGS sequence"/>
</dbReference>
<accession>A0A9W8PG67</accession>
<evidence type="ECO:0000313" key="5">
    <source>
        <dbReference type="Proteomes" id="UP001152130"/>
    </source>
</evidence>
<evidence type="ECO:0000256" key="1">
    <source>
        <dbReference type="ARBA" id="ARBA00008779"/>
    </source>
</evidence>
<feature type="domain" description="Sulfatase N-terminal" evidence="3">
    <location>
        <begin position="96"/>
        <end position="312"/>
    </location>
</feature>
<keyword evidence="5" id="KW-1185">Reference proteome</keyword>
<dbReference type="InterPro" id="IPR017850">
    <property type="entry name" value="Alkaline_phosphatase_core_sf"/>
</dbReference>